<dbReference type="EMBL" id="CP134145">
    <property type="protein sequence ID" value="WNC71354.1"/>
    <property type="molecule type" value="Genomic_DNA"/>
</dbReference>
<sequence>MTFKTILTYKRTLTCAAISSCLLISAAFATQQNDTNSGYSITLMKNCNVVANYPMNTAQIEAYQDLQAEEKKMTSLELPIQSFEQELKEYTEQIEKLTALAIQESEDSLYIDKNYLKQQEIVVAKLDALMDEHQHEFDALGEQGNAIGEVADKFTDTIDASFDNIDYNQMRIDYPGKTDSNYQCETDISNI</sequence>
<feature type="chain" id="PRO_5046527324" evidence="2">
    <location>
        <begin position="30"/>
        <end position="191"/>
    </location>
</feature>
<feature type="coiled-coil region" evidence="1">
    <location>
        <begin position="80"/>
        <end position="136"/>
    </location>
</feature>
<organism evidence="3 4">
    <name type="scientific">Thalassotalea psychrophila</name>
    <dbReference type="NCBI Taxonomy" id="3065647"/>
    <lineage>
        <taxon>Bacteria</taxon>
        <taxon>Pseudomonadati</taxon>
        <taxon>Pseudomonadota</taxon>
        <taxon>Gammaproteobacteria</taxon>
        <taxon>Alteromonadales</taxon>
        <taxon>Colwelliaceae</taxon>
        <taxon>Thalassotalea</taxon>
    </lineage>
</organism>
<accession>A0ABY9TRB8</accession>
<keyword evidence="4" id="KW-1185">Reference proteome</keyword>
<proteinExistence type="predicted"/>
<name>A0ABY9TRB8_9GAMM</name>
<evidence type="ECO:0000256" key="1">
    <source>
        <dbReference type="SAM" id="Coils"/>
    </source>
</evidence>
<feature type="signal peptide" evidence="2">
    <location>
        <begin position="1"/>
        <end position="29"/>
    </location>
</feature>
<dbReference type="Proteomes" id="UP001258994">
    <property type="component" value="Chromosome"/>
</dbReference>
<keyword evidence="2" id="KW-0732">Signal</keyword>
<evidence type="ECO:0000256" key="2">
    <source>
        <dbReference type="SAM" id="SignalP"/>
    </source>
</evidence>
<evidence type="ECO:0000313" key="4">
    <source>
        <dbReference type="Proteomes" id="UP001258994"/>
    </source>
</evidence>
<reference evidence="4" key="1">
    <citation type="submission" date="2023-09" db="EMBL/GenBank/DDBJ databases">
        <authorList>
            <person name="Li S."/>
            <person name="Li X."/>
            <person name="Zhang C."/>
            <person name="Zhao Z."/>
        </authorList>
    </citation>
    <scope>NUCLEOTIDE SEQUENCE [LARGE SCALE GENOMIC DNA]</scope>
    <source>
        <strain evidence="4">SQ149</strain>
    </source>
</reference>
<dbReference type="RefSeq" id="WP_348390489.1">
    <property type="nucleotide sequence ID" value="NZ_CP134145.1"/>
</dbReference>
<keyword evidence="1" id="KW-0175">Coiled coil</keyword>
<gene>
    <name evidence="3" type="ORF">RGQ13_14645</name>
</gene>
<evidence type="ECO:0000313" key="3">
    <source>
        <dbReference type="EMBL" id="WNC71354.1"/>
    </source>
</evidence>
<protein>
    <submittedName>
        <fullName evidence="3">Uncharacterized protein</fullName>
    </submittedName>
</protein>